<dbReference type="PANTHER" id="PTHR46892">
    <property type="entry name" value="VISUAL SYSTEM HOMEOBOX 2"/>
    <property type="match status" value="1"/>
</dbReference>
<evidence type="ECO:0000256" key="5">
    <source>
        <dbReference type="ARBA" id="ARBA00022606"/>
    </source>
</evidence>
<dbReference type="OrthoDB" id="6159439at2759"/>
<keyword evidence="20" id="KW-1185">Reference proteome</keyword>
<evidence type="ECO:0000256" key="8">
    <source>
        <dbReference type="ARBA" id="ARBA00023155"/>
    </source>
</evidence>
<dbReference type="SMART" id="SM00389">
    <property type="entry name" value="HOX"/>
    <property type="match status" value="1"/>
</dbReference>
<evidence type="ECO:0000256" key="15">
    <source>
        <dbReference type="RuleBase" id="RU000682"/>
    </source>
</evidence>
<keyword evidence="9" id="KW-0804">Transcription</keyword>
<comment type="subcellular location">
    <subcellularLocation>
        <location evidence="1 14 15">Nucleus</location>
    </subcellularLocation>
</comment>
<keyword evidence="4" id="KW-0217">Developmental protein</keyword>
<feature type="compositionally biased region" description="Polar residues" evidence="16">
    <location>
        <begin position="164"/>
        <end position="183"/>
    </location>
</feature>
<dbReference type="CDD" id="cd00086">
    <property type="entry name" value="homeodomain"/>
    <property type="match status" value="1"/>
</dbReference>
<evidence type="ECO:0000256" key="1">
    <source>
        <dbReference type="ARBA" id="ARBA00004123"/>
    </source>
</evidence>
<feature type="region of interest" description="Disordered" evidence="16">
    <location>
        <begin position="537"/>
        <end position="608"/>
    </location>
</feature>
<comment type="similarity">
    <text evidence="2">Belongs to the paired homeobox family.</text>
</comment>
<dbReference type="Proteomes" id="UP001165740">
    <property type="component" value="Chromosome 3"/>
</dbReference>
<dbReference type="Gene3D" id="1.10.10.60">
    <property type="entry name" value="Homeodomain-like"/>
    <property type="match status" value="1"/>
</dbReference>
<dbReference type="InterPro" id="IPR052294">
    <property type="entry name" value="VSX_homeobox_regulators"/>
</dbReference>
<accession>A0A9W2ZTW1</accession>
<feature type="compositionally biased region" description="Basic and acidic residues" evidence="16">
    <location>
        <begin position="466"/>
        <end position="519"/>
    </location>
</feature>
<dbReference type="PROSITE" id="PS51496">
    <property type="entry name" value="CVC"/>
    <property type="match status" value="1"/>
</dbReference>
<evidence type="ECO:0000259" key="17">
    <source>
        <dbReference type="PROSITE" id="PS50071"/>
    </source>
</evidence>
<feature type="domain" description="OAR" evidence="18">
    <location>
        <begin position="415"/>
        <end position="428"/>
    </location>
</feature>
<feature type="region of interest" description="Disordered" evidence="16">
    <location>
        <begin position="145"/>
        <end position="205"/>
    </location>
</feature>
<dbReference type="GO" id="GO:0007601">
    <property type="term" value="P:visual perception"/>
    <property type="evidence" value="ECO:0007669"/>
    <property type="project" value="UniProtKB-KW"/>
</dbReference>
<evidence type="ECO:0000313" key="20">
    <source>
        <dbReference type="Proteomes" id="UP001165740"/>
    </source>
</evidence>
<feature type="compositionally biased region" description="Polar residues" evidence="16">
    <location>
        <begin position="566"/>
        <end position="586"/>
    </location>
</feature>
<proteinExistence type="inferred from homology"/>
<evidence type="ECO:0000256" key="14">
    <source>
        <dbReference type="PROSITE-ProRule" id="PRU00108"/>
    </source>
</evidence>
<keyword evidence="11" id="KW-0844">Vision</keyword>
<feature type="domain" description="Homeobox" evidence="17">
    <location>
        <begin position="265"/>
        <end position="325"/>
    </location>
</feature>
<dbReference type="PROSITE" id="PS50071">
    <property type="entry name" value="HOMEOBOX_2"/>
    <property type="match status" value="1"/>
</dbReference>
<dbReference type="InterPro" id="IPR003654">
    <property type="entry name" value="OAR_dom"/>
</dbReference>
<evidence type="ECO:0000259" key="18">
    <source>
        <dbReference type="PROSITE" id="PS50803"/>
    </source>
</evidence>
<evidence type="ECO:0000313" key="21">
    <source>
        <dbReference type="RefSeq" id="XP_055878313.1"/>
    </source>
</evidence>
<evidence type="ECO:0000256" key="9">
    <source>
        <dbReference type="ARBA" id="ARBA00023163"/>
    </source>
</evidence>
<feature type="region of interest" description="Disordered" evidence="16">
    <location>
        <begin position="381"/>
        <end position="411"/>
    </location>
</feature>
<keyword evidence="8 14" id="KW-0371">Homeobox</keyword>
<dbReference type="PROSITE" id="PS50803">
    <property type="entry name" value="OAR"/>
    <property type="match status" value="1"/>
</dbReference>
<evidence type="ECO:0000256" key="12">
    <source>
        <dbReference type="ARBA" id="ARBA00030203"/>
    </source>
</evidence>
<feature type="domain" description="CVC" evidence="19">
    <location>
        <begin position="327"/>
        <end position="380"/>
    </location>
</feature>
<evidence type="ECO:0000256" key="11">
    <source>
        <dbReference type="ARBA" id="ARBA00023305"/>
    </source>
</evidence>
<dbReference type="GO" id="GO:1990837">
    <property type="term" value="F:sequence-specific double-stranded DNA binding"/>
    <property type="evidence" value="ECO:0007669"/>
    <property type="project" value="TreeGrafter"/>
</dbReference>
<dbReference type="AlphaFoldDB" id="A0A9W2ZTW1"/>
<dbReference type="SUPFAM" id="SSF46689">
    <property type="entry name" value="Homeodomain-like"/>
    <property type="match status" value="1"/>
</dbReference>
<feature type="compositionally biased region" description="Polar residues" evidence="16">
    <location>
        <begin position="537"/>
        <end position="557"/>
    </location>
</feature>
<dbReference type="GeneID" id="106060820"/>
<dbReference type="FunFam" id="1.10.10.60:FF:000065">
    <property type="entry name" value="Visual system homeobox 1"/>
    <property type="match status" value="1"/>
</dbReference>
<evidence type="ECO:0000259" key="19">
    <source>
        <dbReference type="PROSITE" id="PS51496"/>
    </source>
</evidence>
<dbReference type="Pfam" id="PF00046">
    <property type="entry name" value="Homeodomain"/>
    <property type="match status" value="1"/>
</dbReference>
<gene>
    <name evidence="21" type="primary">LOC106060820</name>
</gene>
<keyword evidence="10 14" id="KW-0539">Nucleus</keyword>
<feature type="compositionally biased region" description="Basic and acidic residues" evidence="16">
    <location>
        <begin position="63"/>
        <end position="72"/>
    </location>
</feature>
<protein>
    <recommendedName>
        <fullName evidence="3">Visual system homeobox 2</fullName>
    </recommendedName>
    <alternativeName>
        <fullName evidence="12">Ceh-10 homeodomain-containing homolog</fullName>
    </alternativeName>
    <alternativeName>
        <fullName evidence="13">Homeobox protein CHX10</fullName>
    </alternativeName>
</protein>
<evidence type="ECO:0000256" key="16">
    <source>
        <dbReference type="SAM" id="MobiDB-lite"/>
    </source>
</evidence>
<dbReference type="InterPro" id="IPR009057">
    <property type="entry name" value="Homeodomain-like_sf"/>
</dbReference>
<evidence type="ECO:0000256" key="4">
    <source>
        <dbReference type="ARBA" id="ARBA00022473"/>
    </source>
</evidence>
<feature type="compositionally biased region" description="Low complexity" evidence="16">
    <location>
        <begin position="381"/>
        <end position="393"/>
    </location>
</feature>
<feature type="region of interest" description="Disordered" evidence="16">
    <location>
        <begin position="428"/>
        <end position="519"/>
    </location>
</feature>
<evidence type="ECO:0000256" key="6">
    <source>
        <dbReference type="ARBA" id="ARBA00023015"/>
    </source>
</evidence>
<dbReference type="PROSITE" id="PS00027">
    <property type="entry name" value="HOMEOBOX_1"/>
    <property type="match status" value="1"/>
</dbReference>
<reference evidence="21" key="1">
    <citation type="submission" date="2025-08" db="UniProtKB">
        <authorList>
            <consortium name="RefSeq"/>
        </authorList>
    </citation>
    <scope>IDENTIFICATION</scope>
</reference>
<dbReference type="InterPro" id="IPR017970">
    <property type="entry name" value="Homeobox_CS"/>
</dbReference>
<evidence type="ECO:0000256" key="7">
    <source>
        <dbReference type="ARBA" id="ARBA00023125"/>
    </source>
</evidence>
<dbReference type="InterPro" id="IPR001356">
    <property type="entry name" value="HD"/>
</dbReference>
<dbReference type="RefSeq" id="XP_055878313.1">
    <property type="nucleotide sequence ID" value="XM_056022338.1"/>
</dbReference>
<feature type="compositionally biased region" description="Basic and acidic residues" evidence="16">
    <location>
        <begin position="38"/>
        <end position="50"/>
    </location>
</feature>
<dbReference type="InterPro" id="IPR023339">
    <property type="entry name" value="CVC"/>
</dbReference>
<name>A0A9W2ZTW1_BIOGL</name>
<evidence type="ECO:0000256" key="3">
    <source>
        <dbReference type="ARBA" id="ARBA00014891"/>
    </source>
</evidence>
<sequence>MADACEEMPKTSGYSETTKKSTAFSIRDLLGLQQQQLSKRESFSDDDPRRTSSQNLESAIEAGAERSADAHVDTSPAHDFCTYVDNNANDIKSDVPCREFCERTLDTSEGKAPLDKVAASEVKVDGAISVADYGQMPYLDRRRHSKLHGKTSQDSVMGHMSQAAAASSHGSLPSAYSNVSVQDQPHHSLMPVTPRGGPGVDSGQRWRPMELIGASGHQSVMSFNLFSPTQNSRDLYGCNDLSDKDDMDSPVFDHMAMGGPSKKKKKKRRHRTIFTSYQLDELEKAFKDAHYPDVQTREILAMKTSLPEDRIQVWFQNRRAKWRKTEKTWGRSSIMAEYGLYGAMVRHSLPLPETIVKSAKEGVLESSAPWLLSMYRKSIESGGSKSSEGGRSSPDNGQPGEQCQDGKKPEDFRSESIAALRARAQEYTAKNFPRSSENGDDTLDSDAMISDYDDSNDSYLSASLVRRKDGSDKDPAKSPHSHYETKLVPRAHDSQGCRKEGAETGSKEHDRYQKSVRDSRKFQRRFANSPLIVSPALTSHVTNTTKESVSKPSQPIMSSKEDVKATKSSSKPGQESPYLTSNTTPTPMIYCNSYSQPPPNSDLSNRSSRQNILNSSLFPPSFNYLNSHLGINPNLNPGSPNLHKNVPLPLNFPGSHWGNPFSGFFPGISHDHLKNNSFWNSYGFGALDKTSWNVQSYLSQMPNVSRLSQSDADISDKKVAVQPPNPVIAL</sequence>
<dbReference type="GO" id="GO:0000981">
    <property type="term" value="F:DNA-binding transcription factor activity, RNA polymerase II-specific"/>
    <property type="evidence" value="ECO:0007669"/>
    <property type="project" value="InterPro"/>
</dbReference>
<evidence type="ECO:0000256" key="10">
    <source>
        <dbReference type="ARBA" id="ARBA00023242"/>
    </source>
</evidence>
<organism evidence="20 21">
    <name type="scientific">Biomphalaria glabrata</name>
    <name type="common">Bloodfluke planorb</name>
    <name type="synonym">Freshwater snail</name>
    <dbReference type="NCBI Taxonomy" id="6526"/>
    <lineage>
        <taxon>Eukaryota</taxon>
        <taxon>Metazoa</taxon>
        <taxon>Spiralia</taxon>
        <taxon>Lophotrochozoa</taxon>
        <taxon>Mollusca</taxon>
        <taxon>Gastropoda</taxon>
        <taxon>Heterobranchia</taxon>
        <taxon>Euthyneura</taxon>
        <taxon>Panpulmonata</taxon>
        <taxon>Hygrophila</taxon>
        <taxon>Lymnaeoidea</taxon>
        <taxon>Planorbidae</taxon>
        <taxon>Biomphalaria</taxon>
    </lineage>
</organism>
<dbReference type="PANTHER" id="PTHR46892:SF3">
    <property type="entry name" value="VISUAL SYSTEM HOMEOBOX 2"/>
    <property type="match status" value="1"/>
</dbReference>
<keyword evidence="5" id="KW-0716">Sensory transduction</keyword>
<feature type="region of interest" description="Disordered" evidence="16">
    <location>
        <begin position="35"/>
        <end position="72"/>
    </location>
</feature>
<evidence type="ECO:0000256" key="13">
    <source>
        <dbReference type="ARBA" id="ARBA00031274"/>
    </source>
</evidence>
<evidence type="ECO:0000256" key="2">
    <source>
        <dbReference type="ARBA" id="ARBA00005733"/>
    </source>
</evidence>
<keyword evidence="7 14" id="KW-0238">DNA-binding</keyword>
<feature type="DNA-binding region" description="Homeobox" evidence="14">
    <location>
        <begin position="267"/>
        <end position="326"/>
    </location>
</feature>
<keyword evidence="6" id="KW-0805">Transcription regulation</keyword>
<dbReference type="GO" id="GO:0005634">
    <property type="term" value="C:nucleus"/>
    <property type="evidence" value="ECO:0007669"/>
    <property type="project" value="UniProtKB-SubCell"/>
</dbReference>